<keyword evidence="1" id="KW-0732">Signal</keyword>
<dbReference type="Proteomes" id="UP000256980">
    <property type="component" value="Unassembled WGS sequence"/>
</dbReference>
<comment type="caution">
    <text evidence="2">The sequence shown here is derived from an EMBL/GenBank/DDBJ whole genome shotgun (WGS) entry which is preliminary data.</text>
</comment>
<reference evidence="2 3" key="1">
    <citation type="submission" date="2018-07" db="EMBL/GenBank/DDBJ databases">
        <title>Genomic Encyclopedia of Type Strains, Phase III (KMG-III): the genomes of soil and plant-associated and newly described type strains.</title>
        <authorList>
            <person name="Whitman W."/>
        </authorList>
    </citation>
    <scope>NUCLEOTIDE SEQUENCE [LARGE SCALE GENOMIC DNA]</scope>
    <source>
        <strain evidence="2 3">CECT 7946</strain>
    </source>
</reference>
<organism evidence="2 3">
    <name type="scientific">Winogradskyella eximia</name>
    <dbReference type="NCBI Taxonomy" id="262006"/>
    <lineage>
        <taxon>Bacteria</taxon>
        <taxon>Pseudomonadati</taxon>
        <taxon>Bacteroidota</taxon>
        <taxon>Flavobacteriia</taxon>
        <taxon>Flavobacteriales</taxon>
        <taxon>Flavobacteriaceae</taxon>
        <taxon>Winogradskyella</taxon>
    </lineage>
</organism>
<dbReference type="Pfam" id="PF14092">
    <property type="entry name" value="DUF4270"/>
    <property type="match status" value="1"/>
</dbReference>
<accession>A0A3D9H7U5</accession>
<dbReference type="AlphaFoldDB" id="A0A3D9H7U5"/>
<evidence type="ECO:0000313" key="3">
    <source>
        <dbReference type="Proteomes" id="UP000256980"/>
    </source>
</evidence>
<name>A0A3D9H7U5_9FLAO</name>
<gene>
    <name evidence="2" type="ORF">DFQ10_10289</name>
</gene>
<proteinExistence type="predicted"/>
<sequence>MICGNSINQMFKSYLKLFSAIVILMVSISCSTDTTEESLIAGEDFTSTNIRVLSIDTFSVQFSTMKFDSITTSDSSRLLIGKYADDDMGIVNSSAYMQLNTYYYDLDNEAVLDSVGLVLGYDTYYYNDTTQVATLNIHKLTNKMSTDDTYFYNTTETAYETTPLMSHSYVPSPNKDSLFVKLPYTFGEELFNDIRDNNITDEESLYQKLKGLTIQPGTDDNGSIIGFSTASEDTYLRFFYTIPDELESEEYTYDISISSYYNNIKSDVTGLPLEVITDQEYNLSSSASDGISYNQAGIGYVTKIEFPTLKNIYDISTEGTILDAILYIEPNTASHSDIQPLSEELLLYTIDQNNDLASQITNTTDVVTGLLTSEDAEFNDKIYTIPVIDFVDQKLNETTDTEDALILISSDYNSTINKIIFNDSERSNYKTKLIITYAIYE</sequence>
<dbReference type="InterPro" id="IPR025366">
    <property type="entry name" value="DUF4270"/>
</dbReference>
<feature type="chain" id="PRO_5017752163" evidence="1">
    <location>
        <begin position="32"/>
        <end position="441"/>
    </location>
</feature>
<feature type="signal peptide" evidence="1">
    <location>
        <begin position="1"/>
        <end position="31"/>
    </location>
</feature>
<evidence type="ECO:0000256" key="1">
    <source>
        <dbReference type="SAM" id="SignalP"/>
    </source>
</evidence>
<protein>
    <submittedName>
        <fullName evidence="2">Uncharacterized protein DUF4270</fullName>
    </submittedName>
</protein>
<evidence type="ECO:0000313" key="2">
    <source>
        <dbReference type="EMBL" id="RED45221.1"/>
    </source>
</evidence>
<keyword evidence="3" id="KW-1185">Reference proteome</keyword>
<dbReference type="EMBL" id="QRDV01000002">
    <property type="protein sequence ID" value="RED45221.1"/>
    <property type="molecule type" value="Genomic_DNA"/>
</dbReference>